<comment type="caution">
    <text evidence="1">The sequence shown here is derived from an EMBL/GenBank/DDBJ whole genome shotgun (WGS) entry which is preliminary data.</text>
</comment>
<dbReference type="EMBL" id="JBJUIK010000003">
    <property type="protein sequence ID" value="KAL3533384.1"/>
    <property type="molecule type" value="Genomic_DNA"/>
</dbReference>
<keyword evidence="2" id="KW-1185">Reference proteome</keyword>
<proteinExistence type="predicted"/>
<evidence type="ECO:0000313" key="2">
    <source>
        <dbReference type="Proteomes" id="UP001630127"/>
    </source>
</evidence>
<dbReference type="Proteomes" id="UP001630127">
    <property type="component" value="Unassembled WGS sequence"/>
</dbReference>
<accession>A0ABD3AQ91</accession>
<gene>
    <name evidence="1" type="ORF">ACH5RR_006905</name>
</gene>
<protein>
    <submittedName>
        <fullName evidence="1">Uncharacterized protein</fullName>
    </submittedName>
</protein>
<reference evidence="1 2" key="1">
    <citation type="submission" date="2024-11" db="EMBL/GenBank/DDBJ databases">
        <title>A near-complete genome assembly of Cinchona calisaya.</title>
        <authorList>
            <person name="Lian D.C."/>
            <person name="Zhao X.W."/>
            <person name="Wei L."/>
        </authorList>
    </citation>
    <scope>NUCLEOTIDE SEQUENCE [LARGE SCALE GENOMIC DNA]</scope>
    <source>
        <tissue evidence="1">Nenye</tissue>
    </source>
</reference>
<organism evidence="1 2">
    <name type="scientific">Cinchona calisaya</name>
    <dbReference type="NCBI Taxonomy" id="153742"/>
    <lineage>
        <taxon>Eukaryota</taxon>
        <taxon>Viridiplantae</taxon>
        <taxon>Streptophyta</taxon>
        <taxon>Embryophyta</taxon>
        <taxon>Tracheophyta</taxon>
        <taxon>Spermatophyta</taxon>
        <taxon>Magnoliopsida</taxon>
        <taxon>eudicotyledons</taxon>
        <taxon>Gunneridae</taxon>
        <taxon>Pentapetalae</taxon>
        <taxon>asterids</taxon>
        <taxon>lamiids</taxon>
        <taxon>Gentianales</taxon>
        <taxon>Rubiaceae</taxon>
        <taxon>Cinchonoideae</taxon>
        <taxon>Cinchoneae</taxon>
        <taxon>Cinchona</taxon>
    </lineage>
</organism>
<dbReference type="AlphaFoldDB" id="A0ABD3AQ91"/>
<sequence>MGERIAYFNGVKNFVNQVWDYPKNLKVSESTFSNLFSQMTRKWIGLWMANPGGEQVIEKYGLFEMKQQGISIDSNNREGIKEKFSEADVGIVKNNRVWTLKWLWGKIQRWFNEVDAQAILSIPISYTRQKDRWIWNYIVDDVYCIKIGYVMAKEEVQRRRKENKRSEGREKKTCTGWRRLYQNGENMRRFISRKRVTTTVKQCNKGVGVIGDHLN</sequence>
<name>A0ABD3AQ91_9GENT</name>
<evidence type="ECO:0000313" key="1">
    <source>
        <dbReference type="EMBL" id="KAL3533384.1"/>
    </source>
</evidence>